<accession>A0A1G7SFK4</accession>
<dbReference type="PROSITE" id="PS51257">
    <property type="entry name" value="PROKAR_LIPOPROTEIN"/>
    <property type="match status" value="1"/>
</dbReference>
<feature type="signal peptide" evidence="1">
    <location>
        <begin position="1"/>
        <end position="20"/>
    </location>
</feature>
<keyword evidence="1" id="KW-0732">Signal</keyword>
<evidence type="ECO:0000256" key="1">
    <source>
        <dbReference type="SAM" id="SignalP"/>
    </source>
</evidence>
<dbReference type="Pfam" id="PF20050">
    <property type="entry name" value="DUF6452"/>
    <property type="match status" value="1"/>
</dbReference>
<keyword evidence="3" id="KW-1185">Reference proteome</keyword>
<organism evidence="2 3">
    <name type="scientific">Prevotella communis</name>
    <dbReference type="NCBI Taxonomy" id="2913614"/>
    <lineage>
        <taxon>Bacteria</taxon>
        <taxon>Pseudomonadati</taxon>
        <taxon>Bacteroidota</taxon>
        <taxon>Bacteroidia</taxon>
        <taxon>Bacteroidales</taxon>
        <taxon>Prevotellaceae</taxon>
        <taxon>Prevotella</taxon>
    </lineage>
</organism>
<dbReference type="STRING" id="645274.SAMN04487901_101300"/>
<protein>
    <recommendedName>
        <fullName evidence="4">Lipoprotein</fullName>
    </recommendedName>
</protein>
<dbReference type="RefSeq" id="WP_091814037.1">
    <property type="nucleotide sequence ID" value="NZ_CP091794.1"/>
</dbReference>
<sequence>MRYFCLSAFLLFLAACSTIDCPVQNKVAVNYAVKTIVGGVEVNDTLKDTLYVWSTRSDGDDTLIFNSGIDISSFSLPVSYTHPEDKLVFCLVDTNKVAKIDTVWIKKEDIPHFESVDCSAHFFHTLTAVRSTHEAIDTIFINNPKVNYDPSLDHIHIHFKK</sequence>
<proteinExistence type="predicted"/>
<gene>
    <name evidence="2" type="ORF">SAMN04487901_101300</name>
</gene>
<reference evidence="3" key="1">
    <citation type="submission" date="2016-10" db="EMBL/GenBank/DDBJ databases">
        <authorList>
            <person name="Varghese N."/>
            <person name="Submissions S."/>
        </authorList>
    </citation>
    <scope>NUCLEOTIDE SEQUENCE [LARGE SCALE GENOMIC DNA]</scope>
    <source>
        <strain evidence="3">BP1-148</strain>
    </source>
</reference>
<name>A0A1G7SFK4_9BACT</name>
<dbReference type="EMBL" id="FNCQ01000001">
    <property type="protein sequence ID" value="SDG21773.1"/>
    <property type="molecule type" value="Genomic_DNA"/>
</dbReference>
<feature type="chain" id="PRO_5011746941" description="Lipoprotein" evidence="1">
    <location>
        <begin position="21"/>
        <end position="161"/>
    </location>
</feature>
<evidence type="ECO:0008006" key="4">
    <source>
        <dbReference type="Google" id="ProtNLM"/>
    </source>
</evidence>
<evidence type="ECO:0000313" key="3">
    <source>
        <dbReference type="Proteomes" id="UP000198779"/>
    </source>
</evidence>
<dbReference type="AlphaFoldDB" id="A0A1G7SFK4"/>
<dbReference type="InterPro" id="IPR045607">
    <property type="entry name" value="DUF6452"/>
</dbReference>
<evidence type="ECO:0000313" key="2">
    <source>
        <dbReference type="EMBL" id="SDG21773.1"/>
    </source>
</evidence>
<dbReference type="Proteomes" id="UP000198779">
    <property type="component" value="Unassembled WGS sequence"/>
</dbReference>